<dbReference type="EMBL" id="CM007371">
    <property type="protein sequence ID" value="OIW02938.1"/>
    <property type="molecule type" value="Genomic_DNA"/>
</dbReference>
<feature type="region of interest" description="Disordered" evidence="1">
    <location>
        <begin position="113"/>
        <end position="132"/>
    </location>
</feature>
<evidence type="ECO:0000313" key="4">
    <source>
        <dbReference type="Proteomes" id="UP000188354"/>
    </source>
</evidence>
<evidence type="ECO:0000256" key="2">
    <source>
        <dbReference type="SAM" id="Phobius"/>
    </source>
</evidence>
<evidence type="ECO:0000313" key="3">
    <source>
        <dbReference type="EMBL" id="OIW02938.1"/>
    </source>
</evidence>
<keyword evidence="2" id="KW-1133">Transmembrane helix</keyword>
<protein>
    <submittedName>
        <fullName evidence="3">Uncharacterized protein</fullName>
    </submittedName>
</protein>
<proteinExistence type="predicted"/>
<dbReference type="KEGG" id="lang:109359963"/>
<name>A0A4P1R621_LUPAN</name>
<sequence length="238" mass="27158">MGWWESNVAANQMLYYFCFLFNNNTPPSWMALATLFLLFSSYLLLLGFGFFSILYTSLLLILSTTVVILYSTVSKHKAVYVDNLVPEEKDLISFEDQESSSDQKENYAAPTLLQKHGSTEEKEGQEVHKPDLLSSESECQDQYQLWTSDESEVGWSFQYDVDDNSDGSISDEESLIEIALPSGQCSLQHKKRELSAEALLSQQTIIREFLAEFNEEENLIEIDISMGSIKYSRFEIKA</sequence>
<dbReference type="PANTHER" id="PTHR35708">
    <property type="entry name" value="GB|AAD25831.1"/>
    <property type="match status" value="1"/>
</dbReference>
<gene>
    <name evidence="3" type="ORF">TanjilG_29714</name>
</gene>
<evidence type="ECO:0000256" key="1">
    <source>
        <dbReference type="SAM" id="MobiDB-lite"/>
    </source>
</evidence>
<feature type="compositionally biased region" description="Basic and acidic residues" evidence="1">
    <location>
        <begin position="117"/>
        <end position="131"/>
    </location>
</feature>
<keyword evidence="4" id="KW-1185">Reference proteome</keyword>
<keyword evidence="2" id="KW-0472">Membrane</keyword>
<dbReference type="Gramene" id="OIW02938">
    <property type="protein sequence ID" value="OIW02938"/>
    <property type="gene ID" value="TanjilG_29714"/>
</dbReference>
<dbReference type="AlphaFoldDB" id="A0A4P1R621"/>
<organism evidence="3 4">
    <name type="scientific">Lupinus angustifolius</name>
    <name type="common">Narrow-leaved blue lupine</name>
    <dbReference type="NCBI Taxonomy" id="3871"/>
    <lineage>
        <taxon>Eukaryota</taxon>
        <taxon>Viridiplantae</taxon>
        <taxon>Streptophyta</taxon>
        <taxon>Embryophyta</taxon>
        <taxon>Tracheophyta</taxon>
        <taxon>Spermatophyta</taxon>
        <taxon>Magnoliopsida</taxon>
        <taxon>eudicotyledons</taxon>
        <taxon>Gunneridae</taxon>
        <taxon>Pentapetalae</taxon>
        <taxon>rosids</taxon>
        <taxon>fabids</taxon>
        <taxon>Fabales</taxon>
        <taxon>Fabaceae</taxon>
        <taxon>Papilionoideae</taxon>
        <taxon>50 kb inversion clade</taxon>
        <taxon>genistoids sensu lato</taxon>
        <taxon>core genistoids</taxon>
        <taxon>Genisteae</taxon>
        <taxon>Lupinus</taxon>
    </lineage>
</organism>
<dbReference type="OrthoDB" id="784738at2759"/>
<dbReference type="PANTHER" id="PTHR35708:SF3">
    <property type="entry name" value="GB|AAD25831.1"/>
    <property type="match status" value="1"/>
</dbReference>
<feature type="transmembrane region" description="Helical" evidence="2">
    <location>
        <begin position="53"/>
        <end position="73"/>
    </location>
</feature>
<reference evidence="3 4" key="1">
    <citation type="journal article" date="2017" name="Plant Biotechnol. J.">
        <title>A comprehensive draft genome sequence for lupin (Lupinus angustifolius), an emerging health food: insights into plant-microbe interactions and legume evolution.</title>
        <authorList>
            <person name="Hane J.K."/>
            <person name="Ming Y."/>
            <person name="Kamphuis L.G."/>
            <person name="Nelson M.N."/>
            <person name="Garg G."/>
            <person name="Atkins C.A."/>
            <person name="Bayer P.E."/>
            <person name="Bravo A."/>
            <person name="Bringans S."/>
            <person name="Cannon S."/>
            <person name="Edwards D."/>
            <person name="Foley R."/>
            <person name="Gao L.L."/>
            <person name="Harrison M.J."/>
            <person name="Huang W."/>
            <person name="Hurgobin B."/>
            <person name="Li S."/>
            <person name="Liu C.W."/>
            <person name="McGrath A."/>
            <person name="Morahan G."/>
            <person name="Murray J."/>
            <person name="Weller J."/>
            <person name="Jian J."/>
            <person name="Singh K.B."/>
        </authorList>
    </citation>
    <scope>NUCLEOTIDE SEQUENCE [LARGE SCALE GENOMIC DNA]</scope>
    <source>
        <strain evidence="4">cv. Tanjil</strain>
        <tissue evidence="3">Whole plant</tissue>
    </source>
</reference>
<dbReference type="Proteomes" id="UP000188354">
    <property type="component" value="Chromosome LG11"/>
</dbReference>
<keyword evidence="2" id="KW-0812">Transmembrane</keyword>
<accession>A0A4P1R621</accession>